<keyword evidence="1" id="KW-1185">Reference proteome</keyword>
<organism evidence="1 2">
    <name type="scientific">Steinernema glaseri</name>
    <dbReference type="NCBI Taxonomy" id="37863"/>
    <lineage>
        <taxon>Eukaryota</taxon>
        <taxon>Metazoa</taxon>
        <taxon>Ecdysozoa</taxon>
        <taxon>Nematoda</taxon>
        <taxon>Chromadorea</taxon>
        <taxon>Rhabditida</taxon>
        <taxon>Tylenchina</taxon>
        <taxon>Panagrolaimomorpha</taxon>
        <taxon>Strongyloidoidea</taxon>
        <taxon>Steinernematidae</taxon>
        <taxon>Steinernema</taxon>
    </lineage>
</organism>
<accession>A0A1I7YIZ6</accession>
<dbReference type="Proteomes" id="UP000095287">
    <property type="component" value="Unplaced"/>
</dbReference>
<sequence>MLVILGFRNFKSEVSKKDQKNPIFDPRWKLRCAFSEAGRSGEMRISSMDYLPYDLVEEVVSYLFFPDVETIAKVAGRSPDLENWSIASEDQLDRRVILDVCVHLQGYNDGRNPRIRVSAQHWLPNGSWEQWDFKIWRYAWIQDVRITASLDDDLSTMETPREAFQESDIDQAMRLVSLPVDSSDRPLLRIRNHCDSDSAPDNLVNLFSKIVGKTRKEFVTMLLKNVYGHAVDAFGSFVADSIERGAFLRFLSYNGPFSSLRSICETIASLLGKRKGKVLGVRLPQVSLEANDVELIVNAWLQSDGTFESKRVSWDETSGRTVWSKVKAKYNNMVRTPYGGYLAHPTKRSSLLISSGGISTRNFEPWHLQVDFQSIDSFIGKWREGCGFYAWRGQWIFYFNFKEADDWEKLLEKYGPAVYRGRRLPIAHLRGTTSLEVRK</sequence>
<evidence type="ECO:0000313" key="2">
    <source>
        <dbReference type="WBParaSite" id="L893_g1686.t1"/>
    </source>
</evidence>
<evidence type="ECO:0000313" key="1">
    <source>
        <dbReference type="Proteomes" id="UP000095287"/>
    </source>
</evidence>
<protein>
    <submittedName>
        <fullName evidence="2">F-box domain-containing protein</fullName>
    </submittedName>
</protein>
<dbReference type="WBParaSite" id="L893_g1686.t1">
    <property type="protein sequence ID" value="L893_g1686.t1"/>
    <property type="gene ID" value="L893_g1686"/>
</dbReference>
<proteinExistence type="predicted"/>
<dbReference type="AlphaFoldDB" id="A0A1I7YIZ6"/>
<name>A0A1I7YIZ6_9BILA</name>
<reference evidence="2" key="1">
    <citation type="submission" date="2016-11" db="UniProtKB">
        <authorList>
            <consortium name="WormBaseParasite"/>
        </authorList>
    </citation>
    <scope>IDENTIFICATION</scope>
</reference>